<protein>
    <submittedName>
        <fullName evidence="2">Uncharacterized protein</fullName>
    </submittedName>
</protein>
<name>A0A1I0MLB2_9BACT</name>
<keyword evidence="1" id="KW-0472">Membrane</keyword>
<sequence>MIDIQPKIHDRNTLEFKVGYKASNGATYNDFEMNTWIYIPETLGVNRHTYLKENFYRDILSYIRLITPFYHLDELASTTCLPYRRLSDVCMALHRQPDEKEQKNYEREIKMYASIFKSSIRDTFRNALNEKGTLREAHCKDALESISKIFDIYRTLGKEMEQRPVPSQQMLYFHYGDEFMSNVVEQHVSRLIERLRSEAPESYTTLEPSIRQVLDNEHSYRQRVGYLCVEEKDDESNTQFVYHAGQLKKYIESNLYLPTHKRRNAVFLEQMVFSLAAGLSMVFATVISFAFQQTYGNFTLPFFIALVISYMFKDRIKELVRIYFATRLSSRLFDYKIGIRVGDIKVGWCKEGFDFLTPEKISSPVRKMRNRHSPLVIGRGTEEQVIQYRKRIHLNQKAVNRLSPYPLSGINDIVRYNLSEFMRKMDNPKVSLCANKGDGQYVPAEGRKVYYLNLIIQFKYENTTRFYRYRVCMSRKGIHKIKEIR</sequence>
<feature type="transmembrane region" description="Helical" evidence="1">
    <location>
        <begin position="271"/>
        <end position="289"/>
    </location>
</feature>
<evidence type="ECO:0000313" key="3">
    <source>
        <dbReference type="Proteomes" id="UP000199373"/>
    </source>
</evidence>
<gene>
    <name evidence="2" type="ORF">SAMN04487850_0763</name>
</gene>
<keyword evidence="1" id="KW-1133">Transmembrane helix</keyword>
<dbReference type="RefSeq" id="WP_091914770.1">
    <property type="nucleotide sequence ID" value="NZ_FOIQ01000001.1"/>
</dbReference>
<feature type="transmembrane region" description="Helical" evidence="1">
    <location>
        <begin position="295"/>
        <end position="312"/>
    </location>
</feature>
<keyword evidence="1" id="KW-0812">Transmembrane</keyword>
<dbReference type="Proteomes" id="UP000199373">
    <property type="component" value="Unassembled WGS sequence"/>
</dbReference>
<proteinExistence type="predicted"/>
<accession>A0A1I0MLB2</accession>
<organism evidence="2 3">
    <name type="scientific">Prevotella aff. ruminicola Tc2-24</name>
    <dbReference type="NCBI Taxonomy" id="81582"/>
    <lineage>
        <taxon>Bacteria</taxon>
        <taxon>Pseudomonadati</taxon>
        <taxon>Bacteroidota</taxon>
        <taxon>Bacteroidia</taxon>
        <taxon>Bacteroidales</taxon>
        <taxon>Prevotellaceae</taxon>
        <taxon>Prevotella</taxon>
    </lineage>
</organism>
<reference evidence="2 3" key="1">
    <citation type="submission" date="2016-10" db="EMBL/GenBank/DDBJ databases">
        <authorList>
            <person name="de Groot N.N."/>
        </authorList>
    </citation>
    <scope>NUCLEOTIDE SEQUENCE [LARGE SCALE GENOMIC DNA]</scope>
    <source>
        <strain evidence="2 3">TC2-24</strain>
    </source>
</reference>
<evidence type="ECO:0000256" key="1">
    <source>
        <dbReference type="SAM" id="Phobius"/>
    </source>
</evidence>
<dbReference type="EMBL" id="FOIQ01000001">
    <property type="protein sequence ID" value="SEV89088.1"/>
    <property type="molecule type" value="Genomic_DNA"/>
</dbReference>
<keyword evidence="3" id="KW-1185">Reference proteome</keyword>
<evidence type="ECO:0000313" key="2">
    <source>
        <dbReference type="EMBL" id="SEV89088.1"/>
    </source>
</evidence>
<dbReference type="AlphaFoldDB" id="A0A1I0MLB2"/>